<keyword evidence="2 11" id="KW-0963">Cytoplasm</keyword>
<dbReference type="NCBIfam" id="TIGR00392">
    <property type="entry name" value="ileS"/>
    <property type="match status" value="1"/>
</dbReference>
<comment type="subcellular location">
    <subcellularLocation>
        <location evidence="11">Cytoplasm</location>
    </subcellularLocation>
</comment>
<keyword evidence="17" id="KW-1185">Reference proteome</keyword>
<dbReference type="PANTHER" id="PTHR42765:SF1">
    <property type="entry name" value="ISOLEUCINE--TRNA LIGASE, MITOCHONDRIAL"/>
    <property type="match status" value="1"/>
</dbReference>
<comment type="cofactor">
    <cofactor evidence="11">
        <name>Zn(2+)</name>
        <dbReference type="ChEBI" id="CHEBI:29105"/>
    </cofactor>
    <text evidence="11">Binds 1 zinc ion per subunit.</text>
</comment>
<evidence type="ECO:0000313" key="16">
    <source>
        <dbReference type="Proteomes" id="UP000306813"/>
    </source>
</evidence>
<evidence type="ECO:0000256" key="6">
    <source>
        <dbReference type="ARBA" id="ARBA00022840"/>
    </source>
</evidence>
<feature type="binding site" evidence="11">
    <location>
        <position position="613"/>
    </location>
    <ligand>
        <name>ATP</name>
        <dbReference type="ChEBI" id="CHEBI:30616"/>
    </ligand>
</feature>
<dbReference type="CDD" id="cd00818">
    <property type="entry name" value="IleRS_core"/>
    <property type="match status" value="1"/>
</dbReference>
<comment type="similarity">
    <text evidence="1 11">Belongs to the class-I aminoacyl-tRNA synthetase family. IleS type 1 subfamily.</text>
</comment>
<dbReference type="SUPFAM" id="SSF52374">
    <property type="entry name" value="Nucleotidylyl transferase"/>
    <property type="match status" value="1"/>
</dbReference>
<keyword evidence="8 11" id="KW-0030">Aminoacyl-tRNA synthetase</keyword>
<dbReference type="GO" id="GO:0004822">
    <property type="term" value="F:isoleucine-tRNA ligase activity"/>
    <property type="evidence" value="ECO:0007669"/>
    <property type="project" value="UniProtKB-UniRule"/>
</dbReference>
<feature type="binding site" evidence="11">
    <location>
        <position position="907"/>
    </location>
    <ligand>
        <name>Zn(2+)</name>
        <dbReference type="ChEBI" id="CHEBI:29105"/>
    </ligand>
</feature>
<evidence type="ECO:0000256" key="7">
    <source>
        <dbReference type="ARBA" id="ARBA00022917"/>
    </source>
</evidence>
<comment type="domain">
    <text evidence="11">IleRS has two distinct active sites: one for aminoacylation and one for editing. The misactivated valine is translocated from the active site to the editing site, which sterically excludes the correctly activated isoleucine. The single editing site contains two valyl binding pockets, one specific for each substrate (Val-AMP or Val-tRNA(Ile)).</text>
</comment>
<dbReference type="HAMAP" id="MF_02002">
    <property type="entry name" value="Ile_tRNA_synth_type1"/>
    <property type="match status" value="1"/>
</dbReference>
<feature type="binding site" evidence="11">
    <location>
        <position position="569"/>
    </location>
    <ligand>
        <name>L-isoleucyl-5'-AMP</name>
        <dbReference type="ChEBI" id="CHEBI:178002"/>
    </ligand>
</feature>
<dbReference type="EMBL" id="VDBS01000061">
    <property type="protein sequence ID" value="TNB56083.1"/>
    <property type="molecule type" value="Genomic_DNA"/>
</dbReference>
<dbReference type="CDD" id="cd07960">
    <property type="entry name" value="Anticodon_Ia_Ile_BEm"/>
    <property type="match status" value="1"/>
</dbReference>
<feature type="binding site" evidence="11">
    <location>
        <position position="910"/>
    </location>
    <ligand>
        <name>Zn(2+)</name>
        <dbReference type="ChEBI" id="CHEBI:29105"/>
    </ligand>
</feature>
<dbReference type="InterPro" id="IPR009080">
    <property type="entry name" value="tRNAsynth_Ia_anticodon-bd"/>
</dbReference>
<protein>
    <recommendedName>
        <fullName evidence="11">Isoleucine--tRNA ligase</fullName>
        <ecNumber evidence="11">6.1.1.5</ecNumber>
    </recommendedName>
    <alternativeName>
        <fullName evidence="11">Isoleucyl-tRNA synthetase</fullName>
        <shortName evidence="11">IleRS</shortName>
    </alternativeName>
</protein>
<dbReference type="Proteomes" id="UP000306813">
    <property type="component" value="Unassembled WGS sequence"/>
</dbReference>
<dbReference type="InterPro" id="IPR014729">
    <property type="entry name" value="Rossmann-like_a/b/a_fold"/>
</dbReference>
<dbReference type="GO" id="GO:0000049">
    <property type="term" value="F:tRNA binding"/>
    <property type="evidence" value="ECO:0007669"/>
    <property type="project" value="InterPro"/>
</dbReference>
<dbReference type="InterPro" id="IPR033708">
    <property type="entry name" value="Anticodon_Ile_BEm"/>
</dbReference>
<dbReference type="Gene3D" id="1.10.730.20">
    <property type="match status" value="1"/>
</dbReference>
<keyword evidence="6 11" id="KW-0067">ATP-binding</keyword>
<dbReference type="GO" id="GO:0002161">
    <property type="term" value="F:aminoacyl-tRNA deacylase activity"/>
    <property type="evidence" value="ECO:0007669"/>
    <property type="project" value="InterPro"/>
</dbReference>
<dbReference type="SUPFAM" id="SSF47323">
    <property type="entry name" value="Anticodon-binding domain of a subclass of class I aminoacyl-tRNA synthetases"/>
    <property type="match status" value="1"/>
</dbReference>
<dbReference type="InterPro" id="IPR013155">
    <property type="entry name" value="M/V/L/I-tRNA-synth_anticd-bd"/>
</dbReference>
<evidence type="ECO:0000256" key="9">
    <source>
        <dbReference type="ARBA" id="ARBA00025217"/>
    </source>
</evidence>
<evidence type="ECO:0000256" key="3">
    <source>
        <dbReference type="ARBA" id="ARBA00022598"/>
    </source>
</evidence>
<sequence>MDYKETLLLPNTSFAMRANLAEFEKKRFQKWFHQNYAYEKMKVKRQNAAKNFTLHDGPPYANGHIHIGHALNKILKETIVKLHYFKGENVRFTPGWDCHGLPIEQQVELKLGEKKKNLSKKEIRNFCRKHAEEFVNIQKEEFQNLGVIADWDNPYLTMDFAFEAQIYRTLCEVAKKGLLVERSKPVFWSWAAKSALAEAEVEYQDKEDYSTFVAFDLGEEALKRLEVQKAKAVIWTTTPWTLVANQAIALNPQELYVLTKEGLIFAKALLKNMVELNFTKGEVKKEFKAELLEKSEAINPLNHRKSLFILGEHVLMDGGTGLVHTAPGHGEDDYYASLKYDIEIIMPVDDAGCYDESLRTKKLLPEELLEEFIGLHIFKANERILELLGENLIHVSKFTHSYPFCWRTHKPVIYRATKQWFIAMDEAKLEGKSLRTKAKEELLKTRFYPENGVKRIGSMVENRPDWCISRQRDWGTPIAFFRDKTSKEVIFDSEILDFIAKIFEEKGADAWWELEVAELLPPNSKYQAQNLEKIYDILDVWFDSGSTWKAVLDGTQFDAGEKVANMYLEGSDQHRGWFQSSLLLSTALRGYAPYQNVLTHGFTIDEKGQKMSKSKGNTIAPDYVAKTYGVEILRLWVFLSDYSTDLKISENILKQVSEQYRKIRNTIRFLLANTNDLENVEGVEFSFIDKWILNRASRVFKASEEAFLNYEFAKGFNALLNFLIADLSGIYLDISKDRLYCEAKNSLKRKSSQVAMVLIAKKLLSLLAPFLTYSVDEALEHANVCIKGEALDVFDLNFAERFEFNFDVEDEFLLKIRESFFENIDKLKKDKLIKSTLELVLQTNSSQITALPKNEMLDWFMVSGLENLDNSEKLCEFDVENESFTIVKARLNKCERCWKYEAEDVICPRCAGVLNA</sequence>
<dbReference type="Pfam" id="PF08264">
    <property type="entry name" value="Anticodon_1"/>
    <property type="match status" value="1"/>
</dbReference>
<dbReference type="PRINTS" id="PR00984">
    <property type="entry name" value="TRNASYNTHILE"/>
</dbReference>
<evidence type="ECO:0000256" key="5">
    <source>
        <dbReference type="ARBA" id="ARBA00022833"/>
    </source>
</evidence>
<proteinExistence type="inferred from homology"/>
<dbReference type="GO" id="GO:0006428">
    <property type="term" value="P:isoleucyl-tRNA aminoacylation"/>
    <property type="evidence" value="ECO:0007669"/>
    <property type="project" value="UniProtKB-UniRule"/>
</dbReference>
<feature type="domain" description="Aminoacyl-tRNA synthetase class Ia" evidence="12">
    <location>
        <begin position="27"/>
        <end position="649"/>
    </location>
</feature>
<evidence type="ECO:0000256" key="11">
    <source>
        <dbReference type="HAMAP-Rule" id="MF_02002"/>
    </source>
</evidence>
<keyword evidence="5 11" id="KW-0862">Zinc</keyword>
<dbReference type="SUPFAM" id="SSF50677">
    <property type="entry name" value="ValRS/IleRS/LeuRS editing domain"/>
    <property type="match status" value="1"/>
</dbReference>
<feature type="binding site" evidence="11">
    <location>
        <position position="897"/>
    </location>
    <ligand>
        <name>Zn(2+)</name>
        <dbReference type="ChEBI" id="CHEBI:29105"/>
    </ligand>
</feature>
<dbReference type="AlphaFoldDB" id="A0AAX2UJ34"/>
<dbReference type="EMBL" id="VRMA01000022">
    <property type="protein sequence ID" value="TXK59053.1"/>
    <property type="molecule type" value="Genomic_DNA"/>
</dbReference>
<keyword evidence="11" id="KW-0479">Metal-binding</keyword>
<reference evidence="15 17" key="2">
    <citation type="submission" date="2019-08" db="EMBL/GenBank/DDBJ databases">
        <title>Rapid identification of Enteric Bacteria from Whole Genome Sequences (WGS) using Average Nucleotide Identity (ANI).</title>
        <authorList>
            <person name="Lane C."/>
        </authorList>
    </citation>
    <scope>NUCLEOTIDE SEQUENCE [LARGE SCALE GENOMIC DNA]</scope>
    <source>
        <strain evidence="15 17">D4984</strain>
    </source>
</reference>
<comment type="subunit">
    <text evidence="11">Monomer.</text>
</comment>
<comment type="function">
    <text evidence="9 11">Catalyzes the attachment of isoleucine to tRNA(Ile). As IleRS can inadvertently accommodate and process structurally similar amino acids such as valine, to avoid such errors it has two additional distinct tRNA(Ile)-dependent editing activities. One activity is designated as 'pretransfer' editing and involves the hydrolysis of activated Val-AMP. The other activity is designated 'posttransfer' editing and involves deacylation of mischarged Val-tRNA(Ile).</text>
</comment>
<evidence type="ECO:0000259" key="13">
    <source>
        <dbReference type="Pfam" id="PF08264"/>
    </source>
</evidence>
<dbReference type="Proteomes" id="UP000321317">
    <property type="component" value="Unassembled WGS sequence"/>
</dbReference>
<dbReference type="RefSeq" id="WP_082199341.1">
    <property type="nucleotide sequence ID" value="NZ_CP020478.1"/>
</dbReference>
<evidence type="ECO:0000256" key="8">
    <source>
        <dbReference type="ARBA" id="ARBA00023146"/>
    </source>
</evidence>
<evidence type="ECO:0000313" key="15">
    <source>
        <dbReference type="EMBL" id="TXK59053.1"/>
    </source>
</evidence>
<feature type="domain" description="Methionyl/Valyl/Leucyl/Isoleucyl-tRNA synthetase anticodon-binding" evidence="13">
    <location>
        <begin position="689"/>
        <end position="839"/>
    </location>
</feature>
<keyword evidence="7 11" id="KW-0648">Protein biosynthesis</keyword>
<comment type="caution">
    <text evidence="14">The sequence shown here is derived from an EMBL/GenBank/DDBJ whole genome shotgun (WGS) entry which is preliminary data.</text>
</comment>
<evidence type="ECO:0000313" key="17">
    <source>
        <dbReference type="Proteomes" id="UP000321317"/>
    </source>
</evidence>
<reference evidence="14 16" key="1">
    <citation type="submission" date="2019-05" db="EMBL/GenBank/DDBJ databases">
        <title>Draft genomes of eight strains of Campylobacter helveticus isolated from cats and a dog in New Zealand.</title>
        <authorList>
            <person name="Bojanic K."/>
            <person name="Midwinter A.C."/>
            <person name="Biggs P.J."/>
            <person name="Acke E."/>
            <person name="Cornelius A.J."/>
            <person name="Marshall J.C."/>
        </authorList>
    </citation>
    <scope>NUCLEOTIDE SEQUENCE [LARGE SCALE GENOMIC DNA]</scope>
    <source>
        <strain evidence="14 16">ACP123b</strain>
    </source>
</reference>
<gene>
    <name evidence="11 14" type="primary">ileS</name>
    <name evidence="14" type="ORF">FDW42_08025</name>
    <name evidence="15" type="ORF">FVD16_02105</name>
</gene>
<dbReference type="InterPro" id="IPR023585">
    <property type="entry name" value="Ile-tRNA-ligase_type1"/>
</dbReference>
<dbReference type="PROSITE" id="PS00178">
    <property type="entry name" value="AA_TRNA_LIGASE_I"/>
    <property type="match status" value="1"/>
</dbReference>
<dbReference type="Gene3D" id="3.90.740.10">
    <property type="entry name" value="Valyl/Leucyl/Isoleucyl-tRNA synthetase, editing domain"/>
    <property type="match status" value="1"/>
</dbReference>
<dbReference type="InterPro" id="IPR001412">
    <property type="entry name" value="aa-tRNA-synth_I_CS"/>
</dbReference>
<feature type="binding site" evidence="11">
    <location>
        <position position="894"/>
    </location>
    <ligand>
        <name>Zn(2+)</name>
        <dbReference type="ChEBI" id="CHEBI:29105"/>
    </ligand>
</feature>
<dbReference type="GeneID" id="52036361"/>
<feature type="short sequence motif" description="'HIGH' region" evidence="11">
    <location>
        <begin position="59"/>
        <end position="69"/>
    </location>
</feature>
<evidence type="ECO:0000259" key="12">
    <source>
        <dbReference type="Pfam" id="PF00133"/>
    </source>
</evidence>
<dbReference type="KEGG" id="chv:CHELV3228_0441"/>
<evidence type="ECO:0000256" key="2">
    <source>
        <dbReference type="ARBA" id="ARBA00022490"/>
    </source>
</evidence>
<dbReference type="Pfam" id="PF00133">
    <property type="entry name" value="tRNA-synt_1"/>
    <property type="match status" value="1"/>
</dbReference>
<dbReference type="GO" id="GO:0005829">
    <property type="term" value="C:cytosol"/>
    <property type="evidence" value="ECO:0007669"/>
    <property type="project" value="TreeGrafter"/>
</dbReference>
<dbReference type="Gene3D" id="3.40.50.620">
    <property type="entry name" value="HUPs"/>
    <property type="match status" value="2"/>
</dbReference>
<keyword evidence="3 11" id="KW-0436">Ligase</keyword>
<accession>A0AAX2UJ34</accession>
<dbReference type="InterPro" id="IPR050081">
    <property type="entry name" value="Ile-tRNA_ligase"/>
</dbReference>
<comment type="catalytic activity">
    <reaction evidence="10 11">
        <text>tRNA(Ile) + L-isoleucine + ATP = L-isoleucyl-tRNA(Ile) + AMP + diphosphate</text>
        <dbReference type="Rhea" id="RHEA:11060"/>
        <dbReference type="Rhea" id="RHEA-COMP:9666"/>
        <dbReference type="Rhea" id="RHEA-COMP:9695"/>
        <dbReference type="ChEBI" id="CHEBI:30616"/>
        <dbReference type="ChEBI" id="CHEBI:33019"/>
        <dbReference type="ChEBI" id="CHEBI:58045"/>
        <dbReference type="ChEBI" id="CHEBI:78442"/>
        <dbReference type="ChEBI" id="CHEBI:78528"/>
        <dbReference type="ChEBI" id="CHEBI:456215"/>
        <dbReference type="EC" id="6.1.1.5"/>
    </reaction>
</comment>
<dbReference type="PANTHER" id="PTHR42765">
    <property type="entry name" value="SOLEUCYL-TRNA SYNTHETASE"/>
    <property type="match status" value="1"/>
</dbReference>
<evidence type="ECO:0000313" key="14">
    <source>
        <dbReference type="EMBL" id="TNB56083.1"/>
    </source>
</evidence>
<dbReference type="GO" id="GO:0005524">
    <property type="term" value="F:ATP binding"/>
    <property type="evidence" value="ECO:0007669"/>
    <property type="project" value="UniProtKB-UniRule"/>
</dbReference>
<dbReference type="InterPro" id="IPR002301">
    <property type="entry name" value="Ile-tRNA-ligase"/>
</dbReference>
<dbReference type="InterPro" id="IPR002300">
    <property type="entry name" value="aa-tRNA-synth_Ia"/>
</dbReference>
<name>A0AAX2UJ34_9BACT</name>
<dbReference type="InterPro" id="IPR009008">
    <property type="entry name" value="Val/Leu/Ile-tRNA-synth_edit"/>
</dbReference>
<keyword evidence="4 11" id="KW-0547">Nucleotide-binding</keyword>
<dbReference type="EC" id="6.1.1.5" evidence="11"/>
<organism evidence="14 16">
    <name type="scientific">Campylobacter helveticus</name>
    <dbReference type="NCBI Taxonomy" id="28898"/>
    <lineage>
        <taxon>Bacteria</taxon>
        <taxon>Pseudomonadati</taxon>
        <taxon>Campylobacterota</taxon>
        <taxon>Epsilonproteobacteria</taxon>
        <taxon>Campylobacterales</taxon>
        <taxon>Campylobacteraceae</taxon>
        <taxon>Campylobacter</taxon>
    </lineage>
</organism>
<evidence type="ECO:0000256" key="10">
    <source>
        <dbReference type="ARBA" id="ARBA00048359"/>
    </source>
</evidence>
<feature type="short sequence motif" description="'KMSKS' region" evidence="11">
    <location>
        <begin position="610"/>
        <end position="614"/>
    </location>
</feature>
<evidence type="ECO:0000256" key="4">
    <source>
        <dbReference type="ARBA" id="ARBA00022741"/>
    </source>
</evidence>
<evidence type="ECO:0000256" key="1">
    <source>
        <dbReference type="ARBA" id="ARBA00006887"/>
    </source>
</evidence>
<dbReference type="GO" id="GO:0008270">
    <property type="term" value="F:zinc ion binding"/>
    <property type="evidence" value="ECO:0007669"/>
    <property type="project" value="UniProtKB-UniRule"/>
</dbReference>